<dbReference type="SMART" id="SM00947">
    <property type="entry name" value="Pro_CA"/>
    <property type="match status" value="1"/>
</dbReference>
<sequence length="150" mass="16730">MSLPAPRKDRTVIITCSDHRTVPEKFLKLEQDDAVLISRNPGGHVAPNITGLLAFDSFVTIANLLIVHHTDCGTTHFSEDVIRAELKKRVPDRAAEIDAMYLGQIRDMEQSVRDDLAYLHASPFVRQELKDCARGFVYDLKTGLLTAVEG</sequence>
<keyword evidence="2 4" id="KW-0479">Metal-binding</keyword>
<evidence type="ECO:0000256" key="4">
    <source>
        <dbReference type="PIRSR" id="PIRSR601765-1"/>
    </source>
</evidence>
<comment type="function">
    <text evidence="5">Reversible hydration of carbon dioxide.</text>
</comment>
<dbReference type="OrthoDB" id="10248475at2759"/>
<reference evidence="6" key="1">
    <citation type="journal article" date="2020" name="Stud. Mycol.">
        <title>101 Dothideomycetes genomes: a test case for predicting lifestyles and emergence of pathogens.</title>
        <authorList>
            <person name="Haridas S."/>
            <person name="Albert R."/>
            <person name="Binder M."/>
            <person name="Bloem J."/>
            <person name="Labutti K."/>
            <person name="Salamov A."/>
            <person name="Andreopoulos B."/>
            <person name="Baker S."/>
            <person name="Barry K."/>
            <person name="Bills G."/>
            <person name="Bluhm B."/>
            <person name="Cannon C."/>
            <person name="Castanera R."/>
            <person name="Culley D."/>
            <person name="Daum C."/>
            <person name="Ezra D."/>
            <person name="Gonzalez J."/>
            <person name="Henrissat B."/>
            <person name="Kuo A."/>
            <person name="Liang C."/>
            <person name="Lipzen A."/>
            <person name="Lutzoni F."/>
            <person name="Magnuson J."/>
            <person name="Mondo S."/>
            <person name="Nolan M."/>
            <person name="Ohm R."/>
            <person name="Pangilinan J."/>
            <person name="Park H.-J."/>
            <person name="Ramirez L."/>
            <person name="Alfaro M."/>
            <person name="Sun H."/>
            <person name="Tritt A."/>
            <person name="Yoshinaga Y."/>
            <person name="Zwiers L.-H."/>
            <person name="Turgeon B."/>
            <person name="Goodwin S."/>
            <person name="Spatafora J."/>
            <person name="Crous P."/>
            <person name="Grigoriev I."/>
        </authorList>
    </citation>
    <scope>NUCLEOTIDE SEQUENCE</scope>
    <source>
        <strain evidence="6">CBS 133067</strain>
    </source>
</reference>
<comment type="caution">
    <text evidence="6">The sequence shown here is derived from an EMBL/GenBank/DDBJ whole genome shotgun (WGS) entry which is preliminary data.</text>
</comment>
<dbReference type="PANTHER" id="PTHR43175">
    <property type="entry name" value="CARBONIC ANHYDRASE"/>
    <property type="match status" value="1"/>
</dbReference>
<dbReference type="Proteomes" id="UP000799772">
    <property type="component" value="Unassembled WGS sequence"/>
</dbReference>
<keyword evidence="3 4" id="KW-0862">Zinc</keyword>
<proteinExistence type="inferred from homology"/>
<dbReference type="SUPFAM" id="SSF53056">
    <property type="entry name" value="beta-carbonic anhydrase, cab"/>
    <property type="match status" value="1"/>
</dbReference>
<dbReference type="GO" id="GO:0008270">
    <property type="term" value="F:zinc ion binding"/>
    <property type="evidence" value="ECO:0007669"/>
    <property type="project" value="UniProtKB-UniRule"/>
</dbReference>
<feature type="binding site" evidence="4">
    <location>
        <position position="18"/>
    </location>
    <ligand>
        <name>Zn(2+)</name>
        <dbReference type="ChEBI" id="CHEBI:29105"/>
    </ligand>
</feature>
<dbReference type="Gene3D" id="3.40.1050.10">
    <property type="entry name" value="Carbonic anhydrase"/>
    <property type="match status" value="1"/>
</dbReference>
<gene>
    <name evidence="6" type="ORF">NA57DRAFT_78306</name>
</gene>
<dbReference type="Pfam" id="PF00484">
    <property type="entry name" value="Pro_CA"/>
    <property type="match status" value="1"/>
</dbReference>
<keyword evidence="7" id="KW-1185">Reference proteome</keyword>
<feature type="binding site" evidence="4">
    <location>
        <position position="69"/>
    </location>
    <ligand>
        <name>Zn(2+)</name>
        <dbReference type="ChEBI" id="CHEBI:29105"/>
    </ligand>
</feature>
<evidence type="ECO:0000256" key="2">
    <source>
        <dbReference type="ARBA" id="ARBA00022723"/>
    </source>
</evidence>
<dbReference type="AlphaFoldDB" id="A0A9P4ICY1"/>
<evidence type="ECO:0000256" key="1">
    <source>
        <dbReference type="ARBA" id="ARBA00006217"/>
    </source>
</evidence>
<accession>A0A9P4ICY1</accession>
<evidence type="ECO:0000313" key="6">
    <source>
        <dbReference type="EMBL" id="KAF2096709.1"/>
    </source>
</evidence>
<name>A0A9P4ICY1_9PEZI</name>
<keyword evidence="5" id="KW-0456">Lyase</keyword>
<protein>
    <recommendedName>
        <fullName evidence="5">Carbonic anhydrase</fullName>
        <ecNumber evidence="5">4.2.1.1</ecNumber>
    </recommendedName>
    <alternativeName>
        <fullName evidence="5">Carbonate dehydratase</fullName>
    </alternativeName>
</protein>
<dbReference type="EMBL" id="ML978129">
    <property type="protein sequence ID" value="KAF2096709.1"/>
    <property type="molecule type" value="Genomic_DNA"/>
</dbReference>
<dbReference type="PANTHER" id="PTHR43175:SF3">
    <property type="entry name" value="CARBON DISULFIDE HYDROLASE"/>
    <property type="match status" value="1"/>
</dbReference>
<comment type="cofactor">
    <cofactor evidence="4">
        <name>Zn(2+)</name>
        <dbReference type="ChEBI" id="CHEBI:29105"/>
    </cofactor>
    <text evidence="4">Binds 1 zinc ion per subunit.</text>
</comment>
<feature type="binding site" evidence="4">
    <location>
        <position position="72"/>
    </location>
    <ligand>
        <name>Zn(2+)</name>
        <dbReference type="ChEBI" id="CHEBI:29105"/>
    </ligand>
</feature>
<evidence type="ECO:0000313" key="7">
    <source>
        <dbReference type="Proteomes" id="UP000799772"/>
    </source>
</evidence>
<comment type="catalytic activity">
    <reaction evidence="5">
        <text>hydrogencarbonate + H(+) = CO2 + H2O</text>
        <dbReference type="Rhea" id="RHEA:10748"/>
        <dbReference type="ChEBI" id="CHEBI:15377"/>
        <dbReference type="ChEBI" id="CHEBI:15378"/>
        <dbReference type="ChEBI" id="CHEBI:16526"/>
        <dbReference type="ChEBI" id="CHEBI:17544"/>
        <dbReference type="EC" id="4.2.1.1"/>
    </reaction>
</comment>
<feature type="binding site" evidence="4">
    <location>
        <position position="16"/>
    </location>
    <ligand>
        <name>Zn(2+)</name>
        <dbReference type="ChEBI" id="CHEBI:29105"/>
    </ligand>
</feature>
<evidence type="ECO:0000256" key="3">
    <source>
        <dbReference type="ARBA" id="ARBA00022833"/>
    </source>
</evidence>
<dbReference type="InterPro" id="IPR001765">
    <property type="entry name" value="Carbonic_anhydrase"/>
</dbReference>
<dbReference type="EC" id="4.2.1.1" evidence="5"/>
<evidence type="ECO:0000256" key="5">
    <source>
        <dbReference type="RuleBase" id="RU003956"/>
    </source>
</evidence>
<dbReference type="InterPro" id="IPR036874">
    <property type="entry name" value="Carbonic_anhydrase_sf"/>
</dbReference>
<organism evidence="6 7">
    <name type="scientific">Rhizodiscina lignyota</name>
    <dbReference type="NCBI Taxonomy" id="1504668"/>
    <lineage>
        <taxon>Eukaryota</taxon>
        <taxon>Fungi</taxon>
        <taxon>Dikarya</taxon>
        <taxon>Ascomycota</taxon>
        <taxon>Pezizomycotina</taxon>
        <taxon>Dothideomycetes</taxon>
        <taxon>Pleosporomycetidae</taxon>
        <taxon>Aulographales</taxon>
        <taxon>Rhizodiscinaceae</taxon>
        <taxon>Rhizodiscina</taxon>
    </lineage>
</organism>
<dbReference type="GO" id="GO:0004089">
    <property type="term" value="F:carbonate dehydratase activity"/>
    <property type="evidence" value="ECO:0007669"/>
    <property type="project" value="UniProtKB-UniRule"/>
</dbReference>
<comment type="similarity">
    <text evidence="1 5">Belongs to the beta-class carbonic anhydrase family.</text>
</comment>